<evidence type="ECO:0000313" key="2">
    <source>
        <dbReference type="EMBL" id="CUX68452.1"/>
    </source>
</evidence>
<accession>A0A1S7SFF7</accession>
<gene>
    <name evidence="2" type="ORF">AGR4C_pc30005</name>
</gene>
<organism evidence="2 3">
    <name type="scientific">Agrobacterium tumefaciens str. Kerr 14</name>
    <dbReference type="NCBI Taxonomy" id="1183424"/>
    <lineage>
        <taxon>Bacteria</taxon>
        <taxon>Pseudomonadati</taxon>
        <taxon>Pseudomonadota</taxon>
        <taxon>Alphaproteobacteria</taxon>
        <taxon>Hyphomicrobiales</taxon>
        <taxon>Rhizobiaceae</taxon>
        <taxon>Rhizobium/Agrobacterium group</taxon>
        <taxon>Agrobacterium</taxon>
        <taxon>Agrobacterium tumefaciens complex</taxon>
    </lineage>
</organism>
<dbReference type="Proteomes" id="UP000191897">
    <property type="component" value="Unassembled WGS sequence"/>
</dbReference>
<evidence type="ECO:0000313" key="3">
    <source>
        <dbReference type="Proteomes" id="UP000191897"/>
    </source>
</evidence>
<dbReference type="RefSeq" id="WP_080868253.1">
    <property type="nucleotide sequence ID" value="NZ_LT009734.1"/>
</dbReference>
<protein>
    <submittedName>
        <fullName evidence="2">Uncharacterized protein</fullName>
    </submittedName>
</protein>
<reference evidence="2 3" key="1">
    <citation type="submission" date="2016-01" db="EMBL/GenBank/DDBJ databases">
        <authorList>
            <person name="Oliw E.H."/>
        </authorList>
    </citation>
    <scope>NUCLEOTIDE SEQUENCE [LARGE SCALE GENOMIC DNA]</scope>
    <source>
        <strain evidence="2 3">Kerr 14</strain>
    </source>
</reference>
<name>A0A1S7SFF7_AGRTU</name>
<dbReference type="AlphaFoldDB" id="A0A1S7SFF7"/>
<feature type="region of interest" description="Disordered" evidence="1">
    <location>
        <begin position="106"/>
        <end position="125"/>
    </location>
</feature>
<sequence length="147" mass="15754">MPYPPNPSKILVFLPEISGAKIVATLAEHGFQSVSMSTVPAAFDALRSGEFVVAITTRADIDLLRNIRAVPVINLEVFFHAGVSSDGRPSKRFDSKAFLERVEFLSQPAPDGGPDGATRAKASPVKEKSTARWWTIAANALGLPHNG</sequence>
<evidence type="ECO:0000256" key="1">
    <source>
        <dbReference type="SAM" id="MobiDB-lite"/>
    </source>
</evidence>
<proteinExistence type="predicted"/>
<dbReference type="EMBL" id="FBWC01000045">
    <property type="protein sequence ID" value="CUX68452.1"/>
    <property type="molecule type" value="Genomic_DNA"/>
</dbReference>